<comment type="function">
    <text evidence="17">Transcription factor involved, among others, in the transcriptional regulation of osmoprotective and inflammatory genes. Binds the DNA consensus sequence 5'-[ACT][AG]TGGAAA[CAT]A[TA][ATC][CA][ATG][GT][GAC][CG][CT]-3'. Mediates the transcriptional response to hypertonicity. Positively regulates the transcription of LCN2 and S100A4 genes; optimal transactivation of these genes requires the presence of DDX5/DDX17. Also involved in the DNA damage response by preventing formation of R-loops; R-loops are composed of a DNA:RNA hybrid and the associated non-template single-stranded DNA.</text>
</comment>
<dbReference type="GO" id="GO:0006974">
    <property type="term" value="P:DNA damage response"/>
    <property type="evidence" value="ECO:0007669"/>
    <property type="project" value="UniProtKB-KW"/>
</dbReference>
<reference evidence="23" key="2">
    <citation type="submission" date="2020-05" db="UniProtKB">
        <authorList>
            <consortium name="EnsemblMetazoa"/>
        </authorList>
    </citation>
    <scope>IDENTIFICATION</scope>
    <source>
        <strain evidence="23">WRAIR2</strain>
    </source>
</reference>
<keyword evidence="15" id="KW-0804">Transcription</keyword>
<dbReference type="InterPro" id="IPR013783">
    <property type="entry name" value="Ig-like_fold"/>
</dbReference>
<keyword evidence="6" id="KW-1017">Isopeptide bond</keyword>
<keyword evidence="24" id="KW-1185">Reference proteome</keyword>
<evidence type="ECO:0000259" key="22">
    <source>
        <dbReference type="PROSITE" id="PS50254"/>
    </source>
</evidence>
<evidence type="ECO:0000256" key="2">
    <source>
        <dbReference type="ARBA" id="ARBA00004286"/>
    </source>
</evidence>
<comment type="subcellular location">
    <subcellularLocation>
        <location evidence="2">Chromosome</location>
    </subcellularLocation>
    <subcellularLocation>
        <location evidence="3">Cytoplasm</location>
    </subcellularLocation>
    <subcellularLocation>
        <location evidence="1">Nucleus</location>
    </subcellularLocation>
</comment>
<keyword evidence="14" id="KW-0010">Activator</keyword>
<reference evidence="24" key="1">
    <citation type="submission" date="2013-03" db="EMBL/GenBank/DDBJ databases">
        <title>The Genome Sequence of Anopheles dirus WRAIR2.</title>
        <authorList>
            <consortium name="The Broad Institute Genomics Platform"/>
            <person name="Neafsey D.E."/>
            <person name="Walton C."/>
            <person name="Walker B."/>
            <person name="Young S.K."/>
            <person name="Zeng Q."/>
            <person name="Gargeya S."/>
            <person name="Fitzgerald M."/>
            <person name="Haas B."/>
            <person name="Abouelleil A."/>
            <person name="Allen A.W."/>
            <person name="Alvarado L."/>
            <person name="Arachchi H.M."/>
            <person name="Berlin A.M."/>
            <person name="Chapman S.B."/>
            <person name="Gainer-Dewar J."/>
            <person name="Goldberg J."/>
            <person name="Griggs A."/>
            <person name="Gujja S."/>
            <person name="Hansen M."/>
            <person name="Howarth C."/>
            <person name="Imamovic A."/>
            <person name="Ireland A."/>
            <person name="Larimer J."/>
            <person name="McCowan C."/>
            <person name="Murphy C."/>
            <person name="Pearson M."/>
            <person name="Poon T.W."/>
            <person name="Priest M."/>
            <person name="Roberts A."/>
            <person name="Saif S."/>
            <person name="Shea T."/>
            <person name="Sisk P."/>
            <person name="Sykes S."/>
            <person name="Wortman J."/>
            <person name="Nusbaum C."/>
            <person name="Birren B."/>
        </authorList>
    </citation>
    <scope>NUCLEOTIDE SEQUENCE [LARGE SCALE GENOMIC DNA]</scope>
    <source>
        <strain evidence="24">WRAIR2</strain>
    </source>
</reference>
<dbReference type="AlphaFoldDB" id="A0A182N093"/>
<dbReference type="Proteomes" id="UP000075884">
    <property type="component" value="Unassembled WGS sequence"/>
</dbReference>
<protein>
    <recommendedName>
        <fullName evidence="19">Nuclear factor of activated T-cells 5</fullName>
    </recommendedName>
    <alternativeName>
        <fullName evidence="20">T-cell transcription factor NFAT5</fullName>
    </alternativeName>
</protein>
<dbReference type="InterPro" id="IPR032397">
    <property type="entry name" value="RHD_dimer"/>
</dbReference>
<dbReference type="InterPro" id="IPR011539">
    <property type="entry name" value="RHD_DNA_bind_dom"/>
</dbReference>
<dbReference type="InterPro" id="IPR037059">
    <property type="entry name" value="RHD_DNA_bind_dom_sf"/>
</dbReference>
<keyword evidence="9" id="KW-0013">ADP-ribosylation</keyword>
<evidence type="ECO:0000256" key="3">
    <source>
        <dbReference type="ARBA" id="ARBA00004496"/>
    </source>
</evidence>
<dbReference type="GO" id="GO:0005737">
    <property type="term" value="C:cytoplasm"/>
    <property type="evidence" value="ECO:0007669"/>
    <property type="project" value="UniProtKB-SubCell"/>
</dbReference>
<dbReference type="InterPro" id="IPR008366">
    <property type="entry name" value="NFAT"/>
</dbReference>
<evidence type="ECO:0000256" key="13">
    <source>
        <dbReference type="ARBA" id="ARBA00023125"/>
    </source>
</evidence>
<evidence type="ECO:0000256" key="19">
    <source>
        <dbReference type="ARBA" id="ARBA00072227"/>
    </source>
</evidence>
<dbReference type="PANTHER" id="PTHR12533">
    <property type="entry name" value="NFAT"/>
    <property type="match status" value="1"/>
</dbReference>
<dbReference type="SUPFAM" id="SSF81296">
    <property type="entry name" value="E set domains"/>
    <property type="match status" value="1"/>
</dbReference>
<dbReference type="PROSITE" id="PS50254">
    <property type="entry name" value="REL_2"/>
    <property type="match status" value="1"/>
</dbReference>
<evidence type="ECO:0000256" key="21">
    <source>
        <dbReference type="SAM" id="MobiDB-lite"/>
    </source>
</evidence>
<evidence type="ECO:0000256" key="20">
    <source>
        <dbReference type="ARBA" id="ARBA00080722"/>
    </source>
</evidence>
<keyword evidence="12" id="KW-0805">Transcription regulation</keyword>
<keyword evidence="13" id="KW-0238">DNA-binding</keyword>
<dbReference type="SMART" id="SM00429">
    <property type="entry name" value="IPT"/>
    <property type="match status" value="1"/>
</dbReference>
<feature type="region of interest" description="Disordered" evidence="21">
    <location>
        <begin position="1139"/>
        <end position="1166"/>
    </location>
</feature>
<dbReference type="FunFam" id="2.60.40.10:FF:000174">
    <property type="entry name" value="Nuclear factor of activated T-cells 5, tonicity-responsive"/>
    <property type="match status" value="1"/>
</dbReference>
<feature type="compositionally biased region" description="Polar residues" evidence="21">
    <location>
        <begin position="151"/>
        <end position="166"/>
    </location>
</feature>
<feature type="region of interest" description="Disordered" evidence="21">
    <location>
        <begin position="147"/>
        <end position="199"/>
    </location>
</feature>
<dbReference type="Pfam" id="PF00554">
    <property type="entry name" value="RHD_DNA_bind"/>
    <property type="match status" value="1"/>
</dbReference>
<keyword evidence="4" id="KW-0158">Chromosome</keyword>
<dbReference type="InterPro" id="IPR014756">
    <property type="entry name" value="Ig_E-set"/>
</dbReference>
<feature type="region of interest" description="Disordered" evidence="21">
    <location>
        <begin position="1183"/>
        <end position="1213"/>
    </location>
</feature>
<dbReference type="PANTHER" id="PTHR12533:SF7">
    <property type="entry name" value="NFAT NUCLEAR FACTOR, ISOFORM B"/>
    <property type="match status" value="1"/>
</dbReference>
<evidence type="ECO:0000256" key="1">
    <source>
        <dbReference type="ARBA" id="ARBA00004123"/>
    </source>
</evidence>
<evidence type="ECO:0000256" key="18">
    <source>
        <dbReference type="ARBA" id="ARBA00065799"/>
    </source>
</evidence>
<dbReference type="InterPro" id="IPR002909">
    <property type="entry name" value="IPT_dom"/>
</dbReference>
<dbReference type="InterPro" id="IPR008967">
    <property type="entry name" value="p53-like_TF_DNA-bd_sf"/>
</dbReference>
<dbReference type="GO" id="GO:0000978">
    <property type="term" value="F:RNA polymerase II cis-regulatory region sequence-specific DNA binding"/>
    <property type="evidence" value="ECO:0007669"/>
    <property type="project" value="TreeGrafter"/>
</dbReference>
<evidence type="ECO:0000256" key="15">
    <source>
        <dbReference type="ARBA" id="ARBA00023163"/>
    </source>
</evidence>
<evidence type="ECO:0000256" key="6">
    <source>
        <dbReference type="ARBA" id="ARBA00022499"/>
    </source>
</evidence>
<keyword evidence="10" id="KW-0832">Ubl conjugation</keyword>
<dbReference type="Gene3D" id="2.60.40.10">
    <property type="entry name" value="Immunoglobulins"/>
    <property type="match status" value="1"/>
</dbReference>
<accession>A0A182N093</accession>
<dbReference type="GO" id="GO:0048731">
    <property type="term" value="P:system development"/>
    <property type="evidence" value="ECO:0007669"/>
    <property type="project" value="UniProtKB-ARBA"/>
</dbReference>
<keyword evidence="5" id="KW-0963">Cytoplasm</keyword>
<evidence type="ECO:0000256" key="5">
    <source>
        <dbReference type="ARBA" id="ARBA00022490"/>
    </source>
</evidence>
<evidence type="ECO:0000256" key="10">
    <source>
        <dbReference type="ARBA" id="ARBA00022843"/>
    </source>
</evidence>
<dbReference type="GO" id="GO:0045944">
    <property type="term" value="P:positive regulation of transcription by RNA polymerase II"/>
    <property type="evidence" value="ECO:0007669"/>
    <property type="project" value="UniProtKB-ARBA"/>
</dbReference>
<evidence type="ECO:0000256" key="9">
    <source>
        <dbReference type="ARBA" id="ARBA00022765"/>
    </source>
</evidence>
<feature type="region of interest" description="Disordered" evidence="21">
    <location>
        <begin position="241"/>
        <end position="261"/>
    </location>
</feature>
<evidence type="ECO:0000313" key="24">
    <source>
        <dbReference type="Proteomes" id="UP000075884"/>
    </source>
</evidence>
<dbReference type="EnsemblMetazoa" id="ADIR001048-RA">
    <property type="protein sequence ID" value="ADIR001048-PA"/>
    <property type="gene ID" value="ADIR001048"/>
</dbReference>
<dbReference type="GO" id="GO:0010467">
    <property type="term" value="P:gene expression"/>
    <property type="evidence" value="ECO:0007669"/>
    <property type="project" value="UniProtKB-ARBA"/>
</dbReference>
<dbReference type="VEuPathDB" id="VectorBase:ADIR001048"/>
<evidence type="ECO:0000256" key="17">
    <source>
        <dbReference type="ARBA" id="ARBA00055141"/>
    </source>
</evidence>
<dbReference type="GO" id="GO:0005694">
    <property type="term" value="C:chromosome"/>
    <property type="evidence" value="ECO:0007669"/>
    <property type="project" value="UniProtKB-SubCell"/>
</dbReference>
<dbReference type="FunFam" id="2.60.40.340:FF:000002">
    <property type="entry name" value="Nuclear factor of activated T-cells 5, tonicity-responsive"/>
    <property type="match status" value="1"/>
</dbReference>
<name>A0A182N093_9DIPT</name>
<organism evidence="23 24">
    <name type="scientific">Anopheles dirus</name>
    <dbReference type="NCBI Taxonomy" id="7168"/>
    <lineage>
        <taxon>Eukaryota</taxon>
        <taxon>Metazoa</taxon>
        <taxon>Ecdysozoa</taxon>
        <taxon>Arthropoda</taxon>
        <taxon>Hexapoda</taxon>
        <taxon>Insecta</taxon>
        <taxon>Pterygota</taxon>
        <taxon>Neoptera</taxon>
        <taxon>Endopterygota</taxon>
        <taxon>Diptera</taxon>
        <taxon>Nematocera</taxon>
        <taxon>Culicoidea</taxon>
        <taxon>Culicidae</taxon>
        <taxon>Anophelinae</taxon>
        <taxon>Anopheles</taxon>
    </lineage>
</organism>
<evidence type="ECO:0000256" key="7">
    <source>
        <dbReference type="ARBA" id="ARBA00022553"/>
    </source>
</evidence>
<proteinExistence type="predicted"/>
<dbReference type="GO" id="GO:0005634">
    <property type="term" value="C:nucleus"/>
    <property type="evidence" value="ECO:0007669"/>
    <property type="project" value="UniProtKB-SubCell"/>
</dbReference>
<feature type="region of interest" description="Disordered" evidence="21">
    <location>
        <begin position="1"/>
        <end position="45"/>
    </location>
</feature>
<keyword evidence="7" id="KW-0597">Phosphoprotein</keyword>
<feature type="region of interest" description="Disordered" evidence="21">
    <location>
        <begin position="273"/>
        <end position="387"/>
    </location>
</feature>
<keyword evidence="16" id="KW-0539">Nucleus</keyword>
<evidence type="ECO:0000256" key="14">
    <source>
        <dbReference type="ARBA" id="ARBA00023159"/>
    </source>
</evidence>
<evidence type="ECO:0000256" key="12">
    <source>
        <dbReference type="ARBA" id="ARBA00023015"/>
    </source>
</evidence>
<keyword evidence="8" id="KW-0227">DNA damage</keyword>
<dbReference type="SUPFAM" id="SSF49417">
    <property type="entry name" value="p53-like transcription factors"/>
    <property type="match status" value="1"/>
</dbReference>
<dbReference type="STRING" id="7168.A0A182N093"/>
<evidence type="ECO:0000256" key="8">
    <source>
        <dbReference type="ARBA" id="ARBA00022763"/>
    </source>
</evidence>
<feature type="compositionally biased region" description="Low complexity" evidence="21">
    <location>
        <begin position="288"/>
        <end position="321"/>
    </location>
</feature>
<evidence type="ECO:0000256" key="11">
    <source>
        <dbReference type="ARBA" id="ARBA00022990"/>
    </source>
</evidence>
<feature type="domain" description="RHD" evidence="22">
    <location>
        <begin position="343"/>
        <end position="526"/>
    </location>
</feature>
<dbReference type="GO" id="GO:0005667">
    <property type="term" value="C:transcription regulator complex"/>
    <property type="evidence" value="ECO:0007669"/>
    <property type="project" value="TreeGrafter"/>
</dbReference>
<dbReference type="GO" id="GO:0048468">
    <property type="term" value="P:cell development"/>
    <property type="evidence" value="ECO:0007669"/>
    <property type="project" value="UniProtKB-ARBA"/>
</dbReference>
<dbReference type="Pfam" id="PF16179">
    <property type="entry name" value="RHD_dimer"/>
    <property type="match status" value="1"/>
</dbReference>
<evidence type="ECO:0000256" key="16">
    <source>
        <dbReference type="ARBA" id="ARBA00023242"/>
    </source>
</evidence>
<dbReference type="Gene3D" id="2.60.40.340">
    <property type="entry name" value="Rel homology domain (RHD), DNA-binding domain"/>
    <property type="match status" value="1"/>
</dbReference>
<evidence type="ECO:0000313" key="23">
    <source>
        <dbReference type="EnsemblMetazoa" id="ADIR001048-PA"/>
    </source>
</evidence>
<comment type="subunit">
    <text evidence="18">Homodimer when bound to DNA, completely encircles its DNA target. Interacts with CIDEC; this interaction is direct and retains NFAT5 in the cytoplasm. Does not bind with Fos and Jun transcription factors. Interacts with DDX5 and DDX17; this interaction leads to DDX5/DDX17 recruitment to LNC2 and S100A4 promoters and NFAT5-mediated DDX5/DDX17-enhanced transactivation.</text>
</comment>
<dbReference type="GO" id="GO:1902531">
    <property type="term" value="P:regulation of intracellular signal transduction"/>
    <property type="evidence" value="ECO:0007669"/>
    <property type="project" value="UniProtKB-ARBA"/>
</dbReference>
<sequence>MEPKKLLRGKATGTPTPTTPERRSLAGGPHSVTGASGKPPAPCVPALPSHPFSTIARTTGVTGRGVPAASAVPSAVNFHRKVPRLTGKRHSGKTLPAKLGAVASKLGCSRTQLARKALPAAVSSTERLNHHGGLIVGTGSGTVAPGATIVSPATSTGSNCDSSNDSGLGFERSGSNSKLAKHHHQAAPPPDQNGYGQAMASYQPAAPDAIAQYVAGVLDGPRQQQQQQPIANRMVTTSVSPLPQTLSSSTGSSSPSSISSSVSLAPSALANCTGRLPTTASGQGPGANGSSTGTTTSSSNSSNNSSTSTTNTNTPRNTTTNHRAAGVGSSSGSSLPFRLNVGGAEPPALASSTNRDGKIQLQIVTQPEQQHRARYQTEGSRGAVKDRSGNGFPVVRLVGYGKPAVLQVFIGTDLGRPSPHIFYQACKVSGKNSTPCVERKVEGTIFIEIQLKPEGNMTVTCDCVGILKERNVDVEHRFPDQTADSRTKKKSTRCRMVFRTVVTGDDGLEEMLQVCSQPIICTQPPGVPEICKKSLATCPAEGGLEMFIFGKNFLKDTRVVFQRRKVTATHSAFTRTGAPNETGWEQSVVPDKEYLQHTHLVCVVPPYDRQDIVEPATVKVYIVSSGKKSESHDFIYTPKGEHTTLSAATVSADCRMGQPPTTTQSNYLGELEAAIGAGASDAPASTFVSAILPGELPGVTGTATATGHFVCGGNRTEAVSPFDEVNTRDNCSLFLRSSTPLELAANGMMPPPINVLPSIGGTTSSVMGQQCHSVLGIGGGSEQQYSVALPSPQQQQQQPADAFKPELVEPECSRSNMTDEDSLDRFPGSTDNSLDGILFAQVSSGAGIMYRRRSVRQPSMDITEDSSSNMSLLANDSRMMEMPPGGGGGAGVGGSSGNSLSIGANLNTVMNIATMASLCGSGSMAMGTALMDTNYMGGESLGAPKSPLPVDCDLKQINLCIKSEPQQPQPQLPAGTPTNMELNQLLAVCNETIVTASRQIRAQLEADCILQQQQQQHQPQSQQQQQASLLDLPSLAVAGDAATVIETILHQQEVLLQPSGPSPTGGPSAIMAPALMHQHELALGAAPTVAVLPMATSQALAEATSGDTAMLTRAEETKQAVQDIIAATEMQKTINTLISSNTNSSSSSNTCNTSNSFKPSSSTNSCSNRSNFITTITTICISSSSSSSSSSINSSLSSSHSSSITNRSRPPIS</sequence>
<dbReference type="GO" id="GO:0000981">
    <property type="term" value="F:DNA-binding transcription factor activity, RNA polymerase II-specific"/>
    <property type="evidence" value="ECO:0007669"/>
    <property type="project" value="TreeGrafter"/>
</dbReference>
<evidence type="ECO:0000256" key="4">
    <source>
        <dbReference type="ARBA" id="ARBA00022454"/>
    </source>
</evidence>
<keyword evidence="11" id="KW-0007">Acetylation</keyword>